<dbReference type="EMBL" id="GU244497">
    <property type="protein sequence ID" value="ADO67345.1"/>
    <property type="molecule type" value="Genomic_DNA"/>
</dbReference>
<proteinExistence type="predicted"/>
<protein>
    <submittedName>
        <fullName evidence="1">Uncharacterized protein</fullName>
    </submittedName>
</protein>
<accession>E3T582</accession>
<dbReference type="Proteomes" id="UP000029781">
    <property type="component" value="Segment"/>
</dbReference>
<evidence type="ECO:0000313" key="1">
    <source>
        <dbReference type="EMBL" id="ADO67345.1"/>
    </source>
</evidence>
<sequence>MSFNEIDEIVDNILDNFYQNIIKQNIYNQILKDANFVRYQNNILTFIEDFFNNNTITLSKHLKKNHDIIINIIKSIVYYYFFLGLSYYYKNGRDAFITNIIELSKNQAKSKVKITGFFTSNSNGLIIKNYDIVKNSLELTSHKTLEQIKNTITNSPIKYETTNKFIKDISIDFFINNIIDNPENFHILIKTIVIKNIYQLYERSNLLSIINEEQETEGEFRYITVVTAKLGKMVDYNVIEKMLTPSQIREGLATDIYNYILYYKDKTKLHLKDRENIIDYLFSEKILVPITEEFLKFHKKTEKYQKSDKSNKEDTKAKFIISKLKHIKKYYSEVVKSDPKKKLDVKNLFYTPLIDRLATLFNQTEDVKIINKLQQANNVDLTEILNDMENLTKYSYLNFDNFSKDGIKIRTSKPVQGVRYCNLSTKSNPNPTNKLLETRVGNDLLDMNVVGVMFLPEKDLPNLIERKKLVSVNDDSPYQDFLKKVEKEVLGKSSDKKYFWLFDTNKDKLDTTLYNDVSGGDIDKTISVFLEDFYDNYYQMILQKAKNLIKEKKISSFEDFYLLIDSLSSKYTNLTREPEIYNNLIKYFRQTAIKDLQITQDEIDNMIPNKNKNLIKLPIIKVPLAKQNIIYVEDTETKKIINQDYSQSICIHHLIWKDISSMRKTDIDNFNQRIFDFVKKYVKVNDSGEYICKSCDELLPIKKYVYAGSYVDEIDTFLTTSIAVNQNLERIPKYRIYNRTIKNVDRLIERIGLLGNFNILLGNTPIIKLRRRLIVKDTLDMVLAHNVTLSKIMKSRSEVEQRGRNALKNYNIDPAYSKVFFFELKDDIFLTSSEDTDKYKIVKYNNLLTYLILMIILEINSGQILGIKETKFYNFYFYEKFIPLFNKLKLRLSKTEIISIGKIPLFAYTIYIISGMISKDGIWFGTDKTKGVNVEAQKEIIYSVVDLINSIMEESFKKEKNFIYEIFTSRIINQIKSTYQDIRVFKMIEQEKKGNMIVNENKKLQYIEKKHTGIIVKNNKIKDIDLVDIKFEDVDFNRCYTEIRILKNKKMVNYGDYITGEYYEEKLNTQILSFLKKICARDKLENWEKNLCDKYGPLFDKKLDKKDMDFFLNNIKNTQTQKFIKDKLIEDKLIKKNKETLQRREEVTNRWKTLFSKETDLEAYQNKFIDNLIKVVGKKINTEILQINLDDNIFIIEHDYLGNPRKNKLTILESENLFTQENNNNLFGYDIPVMYFYDSQSRVYMYYHLISHQYLGYSVDKTKFQKLTPNNYLIVNYSVKNMIKLIGFKNKYERILDYVSKENLDKTDNNQIIQTILDRRINNLKTIIFKTNSIINQVKNQQNTQTNTKENDIIKQFISRINNFKDKNNEGKKGVFKNINYILDIKPDKIKGEFIMDYPGYIDTKIFDRFENNDSLLIFYLLSELNKLIEYNSNNKTIQSELAYLIISAIKYIFESYYEQNYSTHVQKFYFLTKLIDDDTMVDERVSFVGMYSELLHQEELENKEINEDIYDAEQETTALDIDDYDEDDDFAFDNEYDREIPDAMI</sequence>
<reference evidence="1 2" key="1">
    <citation type="journal article" date="2010" name="Proc. Natl. Acad. Sci. U.S.A.">
        <title>Giant virus with a remarkable complement of genes infects marine zooplankton.</title>
        <authorList>
            <person name="Fischer M.G."/>
            <person name="Allen M.J."/>
            <person name="Wilson W.H."/>
            <person name="Suttle C.A."/>
        </authorList>
    </citation>
    <scope>NUCLEOTIDE SEQUENCE [LARGE SCALE GENOMIC DNA]</scope>
    <source>
        <strain evidence="1 2">BV-PW1</strain>
    </source>
</reference>
<organismHost>
    <name type="scientific">Cafeteria roenbergensis</name>
    <name type="common">Marine flagellate</name>
    <dbReference type="NCBI Taxonomy" id="33653"/>
</organismHost>
<keyword evidence="2" id="KW-1185">Reference proteome</keyword>
<organism evidence="1 2">
    <name type="scientific">Cafeteria roenbergensis virus (strain BV-PW1)</name>
    <name type="common">CroV</name>
    <dbReference type="NCBI Taxonomy" id="693272"/>
    <lineage>
        <taxon>Viruses</taxon>
        <taxon>Varidnaviria</taxon>
        <taxon>Bamfordvirae</taxon>
        <taxon>Nucleocytoviricota</taxon>
        <taxon>Megaviricetes</taxon>
        <taxon>Imitervirales</taxon>
        <taxon>Mimiviridae</taxon>
        <taxon>Aliimimivirinae</taxon>
        <taxon>Rheavirus</taxon>
        <taxon>Rheavirus sinusmexicani</taxon>
    </lineage>
</organism>
<dbReference type="GeneID" id="9887714"/>
<dbReference type="KEGG" id="vg:9887714"/>
<dbReference type="RefSeq" id="YP_003969944.1">
    <property type="nucleotide sequence ID" value="NC_014637.1"/>
</dbReference>
<gene>
    <name evidence="1" type="ORF">crov311</name>
</gene>
<evidence type="ECO:0000313" key="2">
    <source>
        <dbReference type="Proteomes" id="UP000029781"/>
    </source>
</evidence>
<name>E3T582_CROVB</name>